<organism evidence="2">
    <name type="scientific">viral metagenome</name>
    <dbReference type="NCBI Taxonomy" id="1070528"/>
    <lineage>
        <taxon>unclassified sequences</taxon>
        <taxon>metagenomes</taxon>
        <taxon>organismal metagenomes</taxon>
    </lineage>
</organism>
<evidence type="ECO:0000313" key="2">
    <source>
        <dbReference type="EMBL" id="QHU19663.1"/>
    </source>
</evidence>
<dbReference type="EMBL" id="MN740954">
    <property type="protein sequence ID" value="QHU19663.1"/>
    <property type="molecule type" value="Genomic_DNA"/>
</dbReference>
<feature type="compositionally biased region" description="Low complexity" evidence="1">
    <location>
        <begin position="434"/>
        <end position="448"/>
    </location>
</feature>
<feature type="region of interest" description="Disordered" evidence="1">
    <location>
        <begin position="481"/>
        <end position="513"/>
    </location>
</feature>
<feature type="compositionally biased region" description="Basic residues" evidence="1">
    <location>
        <begin position="502"/>
        <end position="513"/>
    </location>
</feature>
<feature type="region of interest" description="Disordered" evidence="1">
    <location>
        <begin position="428"/>
        <end position="448"/>
    </location>
</feature>
<proteinExistence type="predicted"/>
<name>A0A6C0KQV5_9ZZZZ</name>
<dbReference type="AlphaFoldDB" id="A0A6C0KQV5"/>
<evidence type="ECO:0000256" key="1">
    <source>
        <dbReference type="SAM" id="MobiDB-lite"/>
    </source>
</evidence>
<accession>A0A6C0KQV5</accession>
<sequence>MTSKITFTLTNENAITLINFYKIFKDLLMDLKTTFNDKVGSLIDNNKDYQHIINYCLPDYKDTMNADEYVSSIELTSISIDFMTALNNVYEYCKHTFAVRSIDILYQNEDIFLNKPNVKNSNASVICTMFLPDIEFSDLYYDDTSTQTKQTLWKYLQLILFNIITSIDDVSFFGDSLELLKMIDSNNFSAKIQSTVEELSNMFSFKEKSSTKEDEGEGEESFFDISGSPFGMFDTMFNDLSANFKGFADFAGIDATATADDADANDANDGTAKHRDYAIPDKEELFSHLNNLINGKIGSLAKEIAEETSKDFDLESDNIGDVNELLKGFMKNPSKMMGLIENINKKINSKMKDGSIKESELLEEATEIFKNMKNMPGMNNFNDILKSMNLDKFMPKGGKINPNTFQNMMEQNVKMSKMKERMRKKAETNKEGFSANVSANNANTATANNANKTDLKDITANLSSLMEEMKSNTSFIDDIIKKQGVSATNTPRSSDEQSKRSSNNKKKANRKNK</sequence>
<protein>
    <submittedName>
        <fullName evidence="2">Uncharacterized protein</fullName>
    </submittedName>
</protein>
<reference evidence="2" key="1">
    <citation type="journal article" date="2020" name="Nature">
        <title>Giant virus diversity and host interactions through global metagenomics.</title>
        <authorList>
            <person name="Schulz F."/>
            <person name="Roux S."/>
            <person name="Paez-Espino D."/>
            <person name="Jungbluth S."/>
            <person name="Walsh D.A."/>
            <person name="Denef V.J."/>
            <person name="McMahon K.D."/>
            <person name="Konstantinidis K.T."/>
            <person name="Eloe-Fadrosh E.A."/>
            <person name="Kyrpides N.C."/>
            <person name="Woyke T."/>
        </authorList>
    </citation>
    <scope>NUCLEOTIDE SEQUENCE</scope>
    <source>
        <strain evidence="2">GVMAG-S-3300013014-113</strain>
    </source>
</reference>